<dbReference type="Proteomes" id="UP000789702">
    <property type="component" value="Unassembled WGS sequence"/>
</dbReference>
<name>A0ACA9L1D0_9GLOM</name>
<feature type="non-terminal residue" evidence="1">
    <location>
        <position position="1"/>
    </location>
</feature>
<comment type="caution">
    <text evidence="1">The sequence shown here is derived from an EMBL/GenBank/DDBJ whole genome shotgun (WGS) entry which is preliminary data.</text>
</comment>
<keyword evidence="2" id="KW-1185">Reference proteome</keyword>
<organism evidence="1 2">
    <name type="scientific">Dentiscutata heterogama</name>
    <dbReference type="NCBI Taxonomy" id="1316150"/>
    <lineage>
        <taxon>Eukaryota</taxon>
        <taxon>Fungi</taxon>
        <taxon>Fungi incertae sedis</taxon>
        <taxon>Mucoromycota</taxon>
        <taxon>Glomeromycotina</taxon>
        <taxon>Glomeromycetes</taxon>
        <taxon>Diversisporales</taxon>
        <taxon>Gigasporaceae</taxon>
        <taxon>Dentiscutata</taxon>
    </lineage>
</organism>
<gene>
    <name evidence="1" type="ORF">DHETER_LOCUS3215</name>
</gene>
<dbReference type="EMBL" id="CAJVPU010002681">
    <property type="protein sequence ID" value="CAG8505690.1"/>
    <property type="molecule type" value="Genomic_DNA"/>
</dbReference>
<evidence type="ECO:0000313" key="1">
    <source>
        <dbReference type="EMBL" id="CAG8505690.1"/>
    </source>
</evidence>
<reference evidence="1" key="1">
    <citation type="submission" date="2021-06" db="EMBL/GenBank/DDBJ databases">
        <authorList>
            <person name="Kallberg Y."/>
            <person name="Tangrot J."/>
            <person name="Rosling A."/>
        </authorList>
    </citation>
    <scope>NUCLEOTIDE SEQUENCE</scope>
    <source>
        <strain evidence="1">IL203A</strain>
    </source>
</reference>
<proteinExistence type="predicted"/>
<protein>
    <submittedName>
        <fullName evidence="1">12918_t:CDS:1</fullName>
    </submittedName>
</protein>
<sequence length="50" mass="5992">SFNKAALEWYVGGPFYPEIEMTYVAYDKNTFRNEYDGRLQTSYITYLDLH</sequence>
<evidence type="ECO:0000313" key="2">
    <source>
        <dbReference type="Proteomes" id="UP000789702"/>
    </source>
</evidence>
<accession>A0ACA9L1D0</accession>